<evidence type="ECO:0000256" key="11">
    <source>
        <dbReference type="SAM" id="MobiDB-lite"/>
    </source>
</evidence>
<keyword evidence="2" id="KW-0690">Ribosome biogenesis</keyword>
<organism evidence="15 16">
    <name type="scientific">Syncephalis pseudoplumigaleata</name>
    <dbReference type="NCBI Taxonomy" id="1712513"/>
    <lineage>
        <taxon>Eukaryota</taxon>
        <taxon>Fungi</taxon>
        <taxon>Fungi incertae sedis</taxon>
        <taxon>Zoopagomycota</taxon>
        <taxon>Zoopagomycotina</taxon>
        <taxon>Zoopagomycetes</taxon>
        <taxon>Zoopagales</taxon>
        <taxon>Piptocephalidaceae</taxon>
        <taxon>Syncephalis</taxon>
    </lineage>
</organism>
<dbReference type="PANTHER" id="PTHR24031">
    <property type="entry name" value="RNA HELICASE"/>
    <property type="match status" value="1"/>
</dbReference>
<evidence type="ECO:0000256" key="1">
    <source>
        <dbReference type="ARBA" id="ARBA00004604"/>
    </source>
</evidence>
<accession>A0A4P9YRV0</accession>
<feature type="non-terminal residue" evidence="15">
    <location>
        <position position="430"/>
    </location>
</feature>
<dbReference type="InterPro" id="IPR027417">
    <property type="entry name" value="P-loop_NTPase"/>
</dbReference>
<name>A0A4P9YRV0_9FUNG</name>
<dbReference type="Gene3D" id="3.40.50.300">
    <property type="entry name" value="P-loop containing nucleotide triphosphate hydrolases"/>
    <property type="match status" value="2"/>
</dbReference>
<comment type="similarity">
    <text evidence="9">Belongs to the DEAD box helicase family.</text>
</comment>
<dbReference type="InterPro" id="IPR000629">
    <property type="entry name" value="RNA-helicase_DEAD-box_CS"/>
</dbReference>
<dbReference type="GO" id="GO:0003724">
    <property type="term" value="F:RNA helicase activity"/>
    <property type="evidence" value="ECO:0007669"/>
    <property type="project" value="UniProtKB-EC"/>
</dbReference>
<proteinExistence type="inferred from homology"/>
<comment type="subcellular location">
    <subcellularLocation>
        <location evidence="1">Nucleus</location>
        <location evidence="1">Nucleolus</location>
    </subcellularLocation>
</comment>
<keyword evidence="5 9" id="KW-0378">Hydrolase</keyword>
<dbReference type="SMART" id="SM01178">
    <property type="entry name" value="DUF4217"/>
    <property type="match status" value="1"/>
</dbReference>
<dbReference type="Proteomes" id="UP000278143">
    <property type="component" value="Unassembled WGS sequence"/>
</dbReference>
<dbReference type="GO" id="GO:0005524">
    <property type="term" value="F:ATP binding"/>
    <property type="evidence" value="ECO:0007669"/>
    <property type="project" value="UniProtKB-UniRule"/>
</dbReference>
<evidence type="ECO:0000256" key="12">
    <source>
        <dbReference type="SAM" id="Phobius"/>
    </source>
</evidence>
<keyword evidence="3" id="KW-0698">rRNA processing</keyword>
<dbReference type="GO" id="GO:0006364">
    <property type="term" value="P:rRNA processing"/>
    <property type="evidence" value="ECO:0007669"/>
    <property type="project" value="UniProtKB-KW"/>
</dbReference>
<evidence type="ECO:0000256" key="8">
    <source>
        <dbReference type="ARBA" id="ARBA00022884"/>
    </source>
</evidence>
<reference evidence="16" key="1">
    <citation type="journal article" date="2018" name="Nat. Microbiol.">
        <title>Leveraging single-cell genomics to expand the fungal tree of life.</title>
        <authorList>
            <person name="Ahrendt S.R."/>
            <person name="Quandt C.A."/>
            <person name="Ciobanu D."/>
            <person name="Clum A."/>
            <person name="Salamov A."/>
            <person name="Andreopoulos B."/>
            <person name="Cheng J.F."/>
            <person name="Woyke T."/>
            <person name="Pelin A."/>
            <person name="Henrissat B."/>
            <person name="Reynolds N.K."/>
            <person name="Benny G.L."/>
            <person name="Smith M.E."/>
            <person name="James T.Y."/>
            <person name="Grigoriev I.V."/>
        </authorList>
    </citation>
    <scope>NUCLEOTIDE SEQUENCE [LARGE SCALE GENOMIC DNA]</scope>
    <source>
        <strain evidence="16">Benny S71-1</strain>
    </source>
</reference>
<dbReference type="PROSITE" id="PS51192">
    <property type="entry name" value="HELICASE_ATP_BIND_1"/>
    <property type="match status" value="1"/>
</dbReference>
<dbReference type="Pfam" id="PF00271">
    <property type="entry name" value="Helicase_C"/>
    <property type="match status" value="1"/>
</dbReference>
<dbReference type="InterPro" id="IPR001650">
    <property type="entry name" value="Helicase_C-like"/>
</dbReference>
<gene>
    <name evidence="15" type="ORF">SYNPS1DRAFT_20020</name>
</gene>
<dbReference type="GO" id="GO:0005730">
    <property type="term" value="C:nucleolus"/>
    <property type="evidence" value="ECO:0007669"/>
    <property type="project" value="UniProtKB-SubCell"/>
</dbReference>
<evidence type="ECO:0000256" key="3">
    <source>
        <dbReference type="ARBA" id="ARBA00022552"/>
    </source>
</evidence>
<evidence type="ECO:0000256" key="2">
    <source>
        <dbReference type="ARBA" id="ARBA00022517"/>
    </source>
</evidence>
<feature type="compositionally biased region" description="Acidic residues" evidence="11">
    <location>
        <begin position="381"/>
        <end position="400"/>
    </location>
</feature>
<evidence type="ECO:0000256" key="10">
    <source>
        <dbReference type="RuleBase" id="RU365068"/>
    </source>
</evidence>
<comment type="function">
    <text evidence="10">RNA helicase.</text>
</comment>
<feature type="region of interest" description="Disordered" evidence="11">
    <location>
        <begin position="371"/>
        <end position="413"/>
    </location>
</feature>
<evidence type="ECO:0000256" key="4">
    <source>
        <dbReference type="ARBA" id="ARBA00022741"/>
    </source>
</evidence>
<protein>
    <recommendedName>
        <fullName evidence="10">ATP-dependent RNA helicase</fullName>
        <ecNumber evidence="10">3.6.4.13</ecNumber>
    </recommendedName>
</protein>
<dbReference type="GO" id="GO:0003723">
    <property type="term" value="F:RNA binding"/>
    <property type="evidence" value="ECO:0007669"/>
    <property type="project" value="UniProtKB-UniRule"/>
</dbReference>
<keyword evidence="16" id="KW-1185">Reference proteome</keyword>
<evidence type="ECO:0000256" key="5">
    <source>
        <dbReference type="ARBA" id="ARBA00022801"/>
    </source>
</evidence>
<evidence type="ECO:0000256" key="9">
    <source>
        <dbReference type="RuleBase" id="RU000492"/>
    </source>
</evidence>
<feature type="transmembrane region" description="Helical" evidence="12">
    <location>
        <begin position="20"/>
        <end position="42"/>
    </location>
</feature>
<dbReference type="InterPro" id="IPR025313">
    <property type="entry name" value="SPB4-like_CTE"/>
</dbReference>
<dbReference type="PROSITE" id="PS00039">
    <property type="entry name" value="DEAD_ATP_HELICASE"/>
    <property type="match status" value="1"/>
</dbReference>
<keyword evidence="7 9" id="KW-0067">ATP-binding</keyword>
<keyword evidence="12" id="KW-0812">Transmembrane</keyword>
<evidence type="ECO:0000256" key="7">
    <source>
        <dbReference type="ARBA" id="ARBA00022840"/>
    </source>
</evidence>
<dbReference type="Pfam" id="PF13959">
    <property type="entry name" value="CTE_SPB4"/>
    <property type="match status" value="1"/>
</dbReference>
<keyword evidence="4 9" id="KW-0547">Nucleotide-binding</keyword>
<dbReference type="AlphaFoldDB" id="A0A4P9YRV0"/>
<dbReference type="InterPro" id="IPR014001">
    <property type="entry name" value="Helicase_ATP-bd"/>
</dbReference>
<dbReference type="EMBL" id="KZ992059">
    <property type="protein sequence ID" value="RKP22474.1"/>
    <property type="molecule type" value="Genomic_DNA"/>
</dbReference>
<sequence length="430" mass="49694">MHALVVYWRSLPLHLRISSYLLLLRHCLLLLLLLITRMNILVCTPGRLLQHMDQTPNFDCTQLRILVLDEADRILDMGFAKTLNAIIDNLPVDRQTMLFSATQTKSVKDLARLSLKNPEYISVHEKMEYSTPQKLQQHYMVTELPSKLDMLYSFIRTHLQCKALVFFSSCKQVRFAYETFCKLQPGVQLMQLHGKQKQQKRVDIFAQYSRTKHAILFCTDIAARGLDFPAVDWVIQVDCPEDADTYIHRVGRTARYESVGRALLMLLPSEEAAMIELLKQKRVPIEKIRVKHSRKQVIQPQLQAFCFKDPEIKYLGQKAFVSYVRSVYLQKNKAIFDVNALPMEEYATSLGLPGVPKIRFIKVCVSDEASGNEDDAHGANDDDDDDDDDSATDEKEEEEEARPKTKIEKMFQRRNQSILADHYTRLVDHE</sequence>
<keyword evidence="12" id="KW-0472">Membrane</keyword>
<keyword evidence="8 10" id="KW-0694">RNA-binding</keyword>
<dbReference type="OrthoDB" id="10259640at2759"/>
<feature type="domain" description="Helicase C-terminal" evidence="14">
    <location>
        <begin position="147"/>
        <end position="306"/>
    </location>
</feature>
<evidence type="ECO:0000313" key="16">
    <source>
        <dbReference type="Proteomes" id="UP000278143"/>
    </source>
</evidence>
<dbReference type="Pfam" id="PF00270">
    <property type="entry name" value="DEAD"/>
    <property type="match status" value="1"/>
</dbReference>
<keyword evidence="6 9" id="KW-0347">Helicase</keyword>
<feature type="compositionally biased region" description="Basic and acidic residues" evidence="11">
    <location>
        <begin position="401"/>
        <end position="411"/>
    </location>
</feature>
<dbReference type="SUPFAM" id="SSF52540">
    <property type="entry name" value="P-loop containing nucleoside triphosphate hydrolases"/>
    <property type="match status" value="1"/>
</dbReference>
<feature type="domain" description="Helicase ATP-binding" evidence="13">
    <location>
        <begin position="1"/>
        <end position="121"/>
    </location>
</feature>
<comment type="catalytic activity">
    <reaction evidence="10">
        <text>ATP + H2O = ADP + phosphate + H(+)</text>
        <dbReference type="Rhea" id="RHEA:13065"/>
        <dbReference type="ChEBI" id="CHEBI:15377"/>
        <dbReference type="ChEBI" id="CHEBI:15378"/>
        <dbReference type="ChEBI" id="CHEBI:30616"/>
        <dbReference type="ChEBI" id="CHEBI:43474"/>
        <dbReference type="ChEBI" id="CHEBI:456216"/>
        <dbReference type="EC" id="3.6.4.13"/>
    </reaction>
</comment>
<dbReference type="InterPro" id="IPR011545">
    <property type="entry name" value="DEAD/DEAH_box_helicase_dom"/>
</dbReference>
<dbReference type="PROSITE" id="PS51194">
    <property type="entry name" value="HELICASE_CTER"/>
    <property type="match status" value="1"/>
</dbReference>
<evidence type="ECO:0000259" key="14">
    <source>
        <dbReference type="PROSITE" id="PS51194"/>
    </source>
</evidence>
<evidence type="ECO:0000259" key="13">
    <source>
        <dbReference type="PROSITE" id="PS51192"/>
    </source>
</evidence>
<dbReference type="GO" id="GO:0016887">
    <property type="term" value="F:ATP hydrolysis activity"/>
    <property type="evidence" value="ECO:0007669"/>
    <property type="project" value="RHEA"/>
</dbReference>
<dbReference type="EC" id="3.6.4.13" evidence="10"/>
<evidence type="ECO:0000256" key="6">
    <source>
        <dbReference type="ARBA" id="ARBA00022806"/>
    </source>
</evidence>
<dbReference type="SMART" id="SM00490">
    <property type="entry name" value="HELICc"/>
    <property type="match status" value="1"/>
</dbReference>
<evidence type="ECO:0000313" key="15">
    <source>
        <dbReference type="EMBL" id="RKP22474.1"/>
    </source>
</evidence>
<comment type="domain">
    <text evidence="10">The Q motif is unique to and characteristic of the DEAD box family of RNA helicases and controls ATP binding and hydrolysis.</text>
</comment>
<keyword evidence="12" id="KW-1133">Transmembrane helix</keyword>
<dbReference type="CDD" id="cd18787">
    <property type="entry name" value="SF2_C_DEAD"/>
    <property type="match status" value="1"/>
</dbReference>